<feature type="compositionally biased region" description="Basic residues" evidence="1">
    <location>
        <begin position="228"/>
        <end position="243"/>
    </location>
</feature>
<feature type="compositionally biased region" description="Basic and acidic residues" evidence="1">
    <location>
        <begin position="38"/>
        <end position="53"/>
    </location>
</feature>
<feature type="region of interest" description="Disordered" evidence="1">
    <location>
        <begin position="1"/>
        <end position="85"/>
    </location>
</feature>
<feature type="compositionally biased region" description="Basic and acidic residues" evidence="1">
    <location>
        <begin position="152"/>
        <end position="170"/>
    </location>
</feature>
<organism evidence="2 3">
    <name type="scientific">Drosophila kikkawai</name>
    <name type="common">Fruit fly</name>
    <dbReference type="NCBI Taxonomy" id="30033"/>
    <lineage>
        <taxon>Eukaryota</taxon>
        <taxon>Metazoa</taxon>
        <taxon>Ecdysozoa</taxon>
        <taxon>Arthropoda</taxon>
        <taxon>Hexapoda</taxon>
        <taxon>Insecta</taxon>
        <taxon>Pterygota</taxon>
        <taxon>Neoptera</taxon>
        <taxon>Endopterygota</taxon>
        <taxon>Diptera</taxon>
        <taxon>Brachycera</taxon>
        <taxon>Muscomorpha</taxon>
        <taxon>Ephydroidea</taxon>
        <taxon>Drosophilidae</taxon>
        <taxon>Drosophila</taxon>
        <taxon>Sophophora</taxon>
    </lineage>
</organism>
<accession>A0A6P4I420</accession>
<evidence type="ECO:0000256" key="1">
    <source>
        <dbReference type="SAM" id="MobiDB-lite"/>
    </source>
</evidence>
<evidence type="ECO:0000313" key="2">
    <source>
        <dbReference type="Proteomes" id="UP001652661"/>
    </source>
</evidence>
<dbReference type="Proteomes" id="UP001652661">
    <property type="component" value="Chromosome 3R"/>
</dbReference>
<feature type="region of interest" description="Disordered" evidence="1">
    <location>
        <begin position="99"/>
        <end position="253"/>
    </location>
</feature>
<proteinExistence type="predicted"/>
<dbReference type="OrthoDB" id="6614499at2759"/>
<dbReference type="AlphaFoldDB" id="A0A6P4I420"/>
<feature type="region of interest" description="Disordered" evidence="1">
    <location>
        <begin position="521"/>
        <end position="541"/>
    </location>
</feature>
<protein>
    <submittedName>
        <fullName evidence="3">Transcriptional regulator ATRX homolog</fullName>
    </submittedName>
</protein>
<evidence type="ECO:0000313" key="3">
    <source>
        <dbReference type="RefSeq" id="XP_017023692.1"/>
    </source>
</evidence>
<keyword evidence="2" id="KW-1185">Reference proteome</keyword>
<gene>
    <name evidence="3" type="primary">Mink</name>
</gene>
<name>A0A6P4I420_DROKI</name>
<feature type="compositionally biased region" description="Basic and acidic residues" evidence="1">
    <location>
        <begin position="179"/>
        <end position="213"/>
    </location>
</feature>
<feature type="compositionally biased region" description="Basic and acidic residues" evidence="1">
    <location>
        <begin position="441"/>
        <end position="451"/>
    </location>
</feature>
<feature type="compositionally biased region" description="Polar residues" evidence="1">
    <location>
        <begin position="458"/>
        <end position="468"/>
    </location>
</feature>
<feature type="region of interest" description="Disordered" evidence="1">
    <location>
        <begin position="432"/>
        <end position="468"/>
    </location>
</feature>
<sequence length="725" mass="80984">MESTKENDAGVLAPSQEDAIAAETNTPVAKKTRQAMRKRMDSTVDESELHSEPPKTPGTMGSGALGSETPRRSCRKSVRPPIDYEDIVRSAKKLISDEIDVQEEGQQPAVHKWNAAEVGKSTRKRARKSKRMTSKKLKAEQDEQGSTGTEQPGDKLQEEDKPEQLKDNLKQSDVQEMQAEDKPEQLKDNLKQPDVKEMQPEDKLEQSGLKEKQPGVNEAEDIIEMPKSKSKNKTVSRKSYRVTKKADTPAQSTLKKKRNAIYKHIVGDEDIEELGLTPLDAESCEEDAGEKTLQNDKMVPLALEEKFAKTPETLGESYGVGGQAVQEEEMPLQPLEEEEMASLIMLDDDDEAEVRPLNTTFDADDIKQEDLSVILVDSPLVESVREGPKSSIKVVLTNSDDKNETLLNLEYTSQKPKGNPFPMPFVTKTELFDSSEPSESDQNKLKAEPRYGRRRSKSANGLNDDTMSRTVSFRNSPIEIVSVAEIDHRWKEAAAPKNVTNRRKRSKSLDEKIVFTSRLPKPKIQGLPKPKPVTPSQVKKRTKLPDFSALHQKEFAKMESLVDHVERKAERAKILTTSALKKPLGSAAKQAQGFTSAAERIQGARPKASKKFDIAAVSTVAAKNPEKSLPPSRLPLKSAHNVTAVPRPAFNLSTATVKTFNATFSSKPAEPRKDKLAERRQRHMDMFKGRAATKAPDKKAAIIRGVRTNRRFELQMQHRKHLEED</sequence>
<reference evidence="3" key="1">
    <citation type="submission" date="2025-08" db="UniProtKB">
        <authorList>
            <consortium name="RefSeq"/>
        </authorList>
    </citation>
    <scope>IDENTIFICATION</scope>
    <source>
        <strain evidence="3">14028-0561.14</strain>
        <tissue evidence="3">Whole fly</tissue>
    </source>
</reference>
<dbReference type="RefSeq" id="XP_017023692.1">
    <property type="nucleotide sequence ID" value="XM_017168203.3"/>
</dbReference>
<feature type="compositionally biased region" description="Basic residues" evidence="1">
    <location>
        <begin position="121"/>
        <end position="136"/>
    </location>
</feature>